<dbReference type="Pfam" id="PF13649">
    <property type="entry name" value="Methyltransf_25"/>
    <property type="match status" value="1"/>
</dbReference>
<dbReference type="EMBL" id="JAFBCF010000001">
    <property type="protein sequence ID" value="MBM7799405.1"/>
    <property type="molecule type" value="Genomic_DNA"/>
</dbReference>
<dbReference type="RefSeq" id="WP_204918140.1">
    <property type="nucleotide sequence ID" value="NZ_BAAAQP010000003.1"/>
</dbReference>
<dbReference type="PANTHER" id="PTHR43861:SF3">
    <property type="entry name" value="PUTATIVE (AFU_ORTHOLOGUE AFUA_2G14390)-RELATED"/>
    <property type="match status" value="1"/>
</dbReference>
<keyword evidence="4" id="KW-1185">Reference proteome</keyword>
<keyword evidence="3" id="KW-0489">Methyltransferase</keyword>
<proteinExistence type="predicted"/>
<accession>A0ABS2RK73</accession>
<dbReference type="InterPro" id="IPR029063">
    <property type="entry name" value="SAM-dependent_MTases_sf"/>
</dbReference>
<evidence type="ECO:0000259" key="2">
    <source>
        <dbReference type="Pfam" id="PF13649"/>
    </source>
</evidence>
<evidence type="ECO:0000313" key="3">
    <source>
        <dbReference type="EMBL" id="MBM7799405.1"/>
    </source>
</evidence>
<dbReference type="InterPro" id="IPR041698">
    <property type="entry name" value="Methyltransf_25"/>
</dbReference>
<organism evidence="3 4">
    <name type="scientific">Microlunatus panaciterrae</name>
    <dbReference type="NCBI Taxonomy" id="400768"/>
    <lineage>
        <taxon>Bacteria</taxon>
        <taxon>Bacillati</taxon>
        <taxon>Actinomycetota</taxon>
        <taxon>Actinomycetes</taxon>
        <taxon>Propionibacteriales</taxon>
        <taxon>Propionibacteriaceae</taxon>
        <taxon>Microlunatus</taxon>
    </lineage>
</organism>
<gene>
    <name evidence="3" type="ORF">JOE57_002326</name>
</gene>
<evidence type="ECO:0000256" key="1">
    <source>
        <dbReference type="ARBA" id="ARBA00022679"/>
    </source>
</evidence>
<protein>
    <submittedName>
        <fullName evidence="3">SAM-dependent methyltransferase</fullName>
    </submittedName>
</protein>
<evidence type="ECO:0000313" key="4">
    <source>
        <dbReference type="Proteomes" id="UP000704762"/>
    </source>
</evidence>
<dbReference type="PANTHER" id="PTHR43861">
    <property type="entry name" value="TRANS-ACONITATE 2-METHYLTRANSFERASE-RELATED"/>
    <property type="match status" value="1"/>
</dbReference>
<dbReference type="GO" id="GO:0032259">
    <property type="term" value="P:methylation"/>
    <property type="evidence" value="ECO:0007669"/>
    <property type="project" value="UniProtKB-KW"/>
</dbReference>
<comment type="caution">
    <text evidence="3">The sequence shown here is derived from an EMBL/GenBank/DDBJ whole genome shotgun (WGS) entry which is preliminary data.</text>
</comment>
<dbReference type="Proteomes" id="UP000704762">
    <property type="component" value="Unassembled WGS sequence"/>
</dbReference>
<reference evidence="3 4" key="1">
    <citation type="submission" date="2021-01" db="EMBL/GenBank/DDBJ databases">
        <title>Sequencing the genomes of 1000 actinobacteria strains.</title>
        <authorList>
            <person name="Klenk H.-P."/>
        </authorList>
    </citation>
    <scope>NUCLEOTIDE SEQUENCE [LARGE SCALE GENOMIC DNA]</scope>
    <source>
        <strain evidence="3 4">DSM 18662</strain>
    </source>
</reference>
<dbReference type="Gene3D" id="3.40.50.150">
    <property type="entry name" value="Vaccinia Virus protein VP39"/>
    <property type="match status" value="1"/>
</dbReference>
<keyword evidence="1" id="KW-0808">Transferase</keyword>
<sequence length="207" mass="22067">MDASSWDERYAAAAQSNARVWSDTPNQTVARLLGSTSPGTGIDLGAGEGRNALWLASRGWRMTAVDFSARGLETGRRAAQQQGLTVRWVTADARSWRPDGPVDLVLVAYLHLPRSETGPLLGRLASWLLPGGRLIILGHDADNLTRGVGGPQDPDVLYDTRLLADAAHGLVIDQCTQIERQVTADGEPRTAVDTLLVAHAPGSSSVP</sequence>
<dbReference type="GO" id="GO:0008168">
    <property type="term" value="F:methyltransferase activity"/>
    <property type="evidence" value="ECO:0007669"/>
    <property type="project" value="UniProtKB-KW"/>
</dbReference>
<feature type="domain" description="Methyltransferase" evidence="2">
    <location>
        <begin position="43"/>
        <end position="132"/>
    </location>
</feature>
<dbReference type="CDD" id="cd02440">
    <property type="entry name" value="AdoMet_MTases"/>
    <property type="match status" value="1"/>
</dbReference>
<dbReference type="SUPFAM" id="SSF53335">
    <property type="entry name" value="S-adenosyl-L-methionine-dependent methyltransferases"/>
    <property type="match status" value="1"/>
</dbReference>
<name>A0ABS2RK73_9ACTN</name>